<protein>
    <submittedName>
        <fullName evidence="1">Uncharacterized protein</fullName>
    </submittedName>
</protein>
<name>A0A2V1DMD2_9PLEO</name>
<gene>
    <name evidence="1" type="ORF">DM02DRAFT_439733</name>
</gene>
<dbReference type="PANTHER" id="PTHR10622">
    <property type="entry name" value="HET DOMAIN-CONTAINING PROTEIN"/>
    <property type="match status" value="1"/>
</dbReference>
<dbReference type="PANTHER" id="PTHR10622:SF10">
    <property type="entry name" value="HET DOMAIN-CONTAINING PROTEIN"/>
    <property type="match status" value="1"/>
</dbReference>
<accession>A0A2V1DMD2</accession>
<sequence>MRLLNVHTIKLETFHNEEIPKFAILSHTWLRNDQEVTFAQIQTPDACTHMEGFKKVEFLCEQARREGYNYFLDRYVLHYTDSPPTTMPYNKGGTCRR</sequence>
<organism evidence="1 2">
    <name type="scientific">Periconia macrospinosa</name>
    <dbReference type="NCBI Taxonomy" id="97972"/>
    <lineage>
        <taxon>Eukaryota</taxon>
        <taxon>Fungi</taxon>
        <taxon>Dikarya</taxon>
        <taxon>Ascomycota</taxon>
        <taxon>Pezizomycotina</taxon>
        <taxon>Dothideomycetes</taxon>
        <taxon>Pleosporomycetidae</taxon>
        <taxon>Pleosporales</taxon>
        <taxon>Massarineae</taxon>
        <taxon>Periconiaceae</taxon>
        <taxon>Periconia</taxon>
    </lineage>
</organism>
<keyword evidence="2" id="KW-1185">Reference proteome</keyword>
<proteinExistence type="predicted"/>
<reference evidence="1 2" key="1">
    <citation type="journal article" date="2018" name="Sci. Rep.">
        <title>Comparative genomics provides insights into the lifestyle and reveals functional heterogeneity of dark septate endophytic fungi.</title>
        <authorList>
            <person name="Knapp D.G."/>
            <person name="Nemeth J.B."/>
            <person name="Barry K."/>
            <person name="Hainaut M."/>
            <person name="Henrissat B."/>
            <person name="Johnson J."/>
            <person name="Kuo A."/>
            <person name="Lim J.H.P."/>
            <person name="Lipzen A."/>
            <person name="Nolan M."/>
            <person name="Ohm R.A."/>
            <person name="Tamas L."/>
            <person name="Grigoriev I.V."/>
            <person name="Spatafora J.W."/>
            <person name="Nagy L.G."/>
            <person name="Kovacs G.M."/>
        </authorList>
    </citation>
    <scope>NUCLEOTIDE SEQUENCE [LARGE SCALE GENOMIC DNA]</scope>
    <source>
        <strain evidence="1 2">DSE2036</strain>
    </source>
</reference>
<dbReference type="OrthoDB" id="674604at2759"/>
<dbReference type="STRING" id="97972.A0A2V1DMD2"/>
<evidence type="ECO:0000313" key="2">
    <source>
        <dbReference type="Proteomes" id="UP000244855"/>
    </source>
</evidence>
<evidence type="ECO:0000313" key="1">
    <source>
        <dbReference type="EMBL" id="PVH99188.1"/>
    </source>
</evidence>
<dbReference type="Proteomes" id="UP000244855">
    <property type="component" value="Unassembled WGS sequence"/>
</dbReference>
<dbReference type="EMBL" id="KZ805397">
    <property type="protein sequence ID" value="PVH99188.1"/>
    <property type="molecule type" value="Genomic_DNA"/>
</dbReference>
<dbReference type="AlphaFoldDB" id="A0A2V1DMD2"/>